<reference evidence="3" key="2">
    <citation type="submission" date="2023-03" db="EMBL/GenBank/DDBJ databases">
        <authorList>
            <person name="Zhang Z."/>
        </authorList>
    </citation>
    <scope>NUCLEOTIDE SEQUENCE</scope>
    <source>
        <strain evidence="3">DSA</strain>
    </source>
</reference>
<dbReference type="SUPFAM" id="SSF52540">
    <property type="entry name" value="P-loop containing nucleoside triphosphate hydrolases"/>
    <property type="match status" value="1"/>
</dbReference>
<sequence length="449" mass="50071">MKILIYETNQDIARELSETASRMGFQPVVIESFKDYNQSEGYSAAFITQESEINWYDVISQIAATGIPVYLVGEPTIEAYQIIPEIGGSGLVNWRNPLRDITNYLKVLAKNLQGSDTMTNVPNRGSRPSREPLKRGGISPVSKVIPEAAQLTAGPGKANNISVPGASPRRRRRDNEVKDTLRDQIVVIYSPKGGVGKSTFSVNFAFSLVSLMKEQKIRPVLVDLDTSFGNVASMLDLRHQANLINWIKSDFREDFSNLVVQHESGLDILLAPPNPLEGGAITAEVVDKMLYTLNKRYDFVIVDTNPSVKLHHVKAFEWADTIVLLGTAQRPTLKDVLAMDGIFNQLRIDKSKVKLVLNMVPKSPSLDIESALREIPFSCIGRIPEDDAVRVEENRGAVACLSRRAKNYAQAHIQVCNQILGKAVLQSRWNDKGILDKFKRLLRYREVAN</sequence>
<dbReference type="Pfam" id="PF13614">
    <property type="entry name" value="AAA_31"/>
    <property type="match status" value="1"/>
</dbReference>
<evidence type="ECO:0000256" key="1">
    <source>
        <dbReference type="SAM" id="MobiDB-lite"/>
    </source>
</evidence>
<dbReference type="GO" id="GO:0016887">
    <property type="term" value="F:ATP hydrolysis activity"/>
    <property type="evidence" value="ECO:0007669"/>
    <property type="project" value="TreeGrafter"/>
</dbReference>
<protein>
    <submittedName>
        <fullName evidence="3">AAA family ATPase</fullName>
    </submittedName>
</protein>
<dbReference type="InterPro" id="IPR027417">
    <property type="entry name" value="P-loop_NTPase"/>
</dbReference>
<dbReference type="PANTHER" id="PTHR43384">
    <property type="entry name" value="SEPTUM SITE-DETERMINING PROTEIN MIND HOMOLOG, CHLOROPLASTIC-RELATED"/>
    <property type="match status" value="1"/>
</dbReference>
<dbReference type="Gene3D" id="3.40.50.300">
    <property type="entry name" value="P-loop containing nucleotide triphosphate hydrolases"/>
    <property type="match status" value="1"/>
</dbReference>
<dbReference type="AlphaFoldDB" id="A0AAW7Z965"/>
<dbReference type="GO" id="GO:0051782">
    <property type="term" value="P:negative regulation of cell division"/>
    <property type="evidence" value="ECO:0007669"/>
    <property type="project" value="TreeGrafter"/>
</dbReference>
<dbReference type="GO" id="GO:0009898">
    <property type="term" value="C:cytoplasmic side of plasma membrane"/>
    <property type="evidence" value="ECO:0007669"/>
    <property type="project" value="TreeGrafter"/>
</dbReference>
<evidence type="ECO:0000313" key="3">
    <source>
        <dbReference type="EMBL" id="MDO7785799.1"/>
    </source>
</evidence>
<dbReference type="PANTHER" id="PTHR43384:SF13">
    <property type="entry name" value="SLR0110 PROTEIN"/>
    <property type="match status" value="1"/>
</dbReference>
<dbReference type="GO" id="GO:0005829">
    <property type="term" value="C:cytosol"/>
    <property type="evidence" value="ECO:0007669"/>
    <property type="project" value="TreeGrafter"/>
</dbReference>
<feature type="domain" description="AAA" evidence="2">
    <location>
        <begin position="184"/>
        <end position="326"/>
    </location>
</feature>
<dbReference type="InterPro" id="IPR025669">
    <property type="entry name" value="AAA_dom"/>
</dbReference>
<feature type="region of interest" description="Disordered" evidence="1">
    <location>
        <begin position="116"/>
        <end position="137"/>
    </location>
</feature>
<evidence type="ECO:0000259" key="2">
    <source>
        <dbReference type="Pfam" id="PF13614"/>
    </source>
</evidence>
<organism evidence="3 4">
    <name type="scientific">Desulforamulus aquiferis</name>
    <dbReference type="NCBI Taxonomy" id="1397668"/>
    <lineage>
        <taxon>Bacteria</taxon>
        <taxon>Bacillati</taxon>
        <taxon>Bacillota</taxon>
        <taxon>Clostridia</taxon>
        <taxon>Eubacteriales</taxon>
        <taxon>Peptococcaceae</taxon>
        <taxon>Desulforamulus</taxon>
    </lineage>
</organism>
<keyword evidence="4" id="KW-1185">Reference proteome</keyword>
<accession>A0AAW7Z965</accession>
<dbReference type="RefSeq" id="WP_304540420.1">
    <property type="nucleotide sequence ID" value="NZ_JARPTC010000001.1"/>
</dbReference>
<gene>
    <name evidence="3" type="ORF">P6N53_00945</name>
</gene>
<dbReference type="InterPro" id="IPR050625">
    <property type="entry name" value="ParA/MinD_ATPase"/>
</dbReference>
<dbReference type="GO" id="GO:0005524">
    <property type="term" value="F:ATP binding"/>
    <property type="evidence" value="ECO:0007669"/>
    <property type="project" value="TreeGrafter"/>
</dbReference>
<comment type="caution">
    <text evidence="3">The sequence shown here is derived from an EMBL/GenBank/DDBJ whole genome shotgun (WGS) entry which is preliminary data.</text>
</comment>
<feature type="region of interest" description="Disordered" evidence="1">
    <location>
        <begin position="154"/>
        <end position="176"/>
    </location>
</feature>
<reference evidence="3" key="1">
    <citation type="journal article" date="2023" name="J. Hazard. Mater.">
        <title>Anaerobic biodegradation of pyrene and benzo[a]pyrene by a new sulfate-reducing Desulforamulus aquiferis strain DSA.</title>
        <authorList>
            <person name="Zhang Z."/>
            <person name="Sun J."/>
            <person name="Gong X."/>
            <person name="Wang C."/>
            <person name="Wang H."/>
        </authorList>
    </citation>
    <scope>NUCLEOTIDE SEQUENCE</scope>
    <source>
        <strain evidence="3">DSA</strain>
    </source>
</reference>
<dbReference type="Proteomes" id="UP001172911">
    <property type="component" value="Unassembled WGS sequence"/>
</dbReference>
<dbReference type="EMBL" id="JARPTC010000001">
    <property type="protein sequence ID" value="MDO7785799.1"/>
    <property type="molecule type" value="Genomic_DNA"/>
</dbReference>
<evidence type="ECO:0000313" key="4">
    <source>
        <dbReference type="Proteomes" id="UP001172911"/>
    </source>
</evidence>
<proteinExistence type="predicted"/>
<name>A0AAW7Z965_9FIRM</name>